<dbReference type="Proteomes" id="UP000243528">
    <property type="component" value="Unassembled WGS sequence"/>
</dbReference>
<feature type="region of interest" description="Disordered" evidence="1">
    <location>
        <begin position="112"/>
        <end position="141"/>
    </location>
</feature>
<dbReference type="AlphaFoldDB" id="A0A2P8EFV8"/>
<evidence type="ECO:0000313" key="3">
    <source>
        <dbReference type="Proteomes" id="UP000243528"/>
    </source>
</evidence>
<name>A0A2P8EFV8_9ACTN</name>
<sequence length="434" mass="45287">MNTPDALRPIPGDAESVFDAGARFTILAASLEEARNTLSTKAGAAVDALDGPRAERFAEAAGTVNTRLEATATQLDIAALALNNYGTVLAAAQAAIDDLAAEWEDKQQLVADARGSDDPDAVADARSRQSTLEADGDTARSELGTAAERAASTLDEATDILIPGAGGMTPAAILEESLGSWAGIVLDGRSPGDFYTTFKEWSDPALAAKSLVGGASQLGVAASIVRNWNEPHRAQQLLRQAENLEKAKLTAVWRVTGDAGDFRYLQQLSWSSDVIDQARRGAEAADAAMASRVSRLSQAAMLTSKFAKFTGVLGIASGVYDVFKPPHSGWRGGLDQLAGAAAAGGGAALILATAGLVPAVGVIAPAAVAALAVAGAWTVGNLIYDHWPSINSALDDANDWVEDRKVEALVGVSGWTTDRWNDFEESNWNPGNWF</sequence>
<protein>
    <submittedName>
        <fullName evidence="2">Uncharacterized protein</fullName>
    </submittedName>
</protein>
<evidence type="ECO:0000313" key="2">
    <source>
        <dbReference type="EMBL" id="PSL08324.1"/>
    </source>
</evidence>
<dbReference type="RefSeq" id="WP_106535393.1">
    <property type="nucleotide sequence ID" value="NZ_ML142897.1"/>
</dbReference>
<proteinExistence type="predicted"/>
<gene>
    <name evidence="2" type="ORF">CLV30_101295</name>
</gene>
<comment type="caution">
    <text evidence="2">The sequence shown here is derived from an EMBL/GenBank/DDBJ whole genome shotgun (WGS) entry which is preliminary data.</text>
</comment>
<reference evidence="2 3" key="1">
    <citation type="submission" date="2018-03" db="EMBL/GenBank/DDBJ databases">
        <title>Genomic Encyclopedia of Archaeal and Bacterial Type Strains, Phase II (KMG-II): from individual species to whole genera.</title>
        <authorList>
            <person name="Goeker M."/>
        </authorList>
    </citation>
    <scope>NUCLEOTIDE SEQUENCE [LARGE SCALE GENOMIC DNA]</scope>
    <source>
        <strain evidence="2 3">DSM 45211</strain>
    </source>
</reference>
<accession>A0A2P8EFV8</accession>
<keyword evidence="3" id="KW-1185">Reference proteome</keyword>
<organism evidence="2 3">
    <name type="scientific">Haloactinopolyspora alba</name>
    <dbReference type="NCBI Taxonomy" id="648780"/>
    <lineage>
        <taxon>Bacteria</taxon>
        <taxon>Bacillati</taxon>
        <taxon>Actinomycetota</taxon>
        <taxon>Actinomycetes</taxon>
        <taxon>Jiangellales</taxon>
        <taxon>Jiangellaceae</taxon>
        <taxon>Haloactinopolyspora</taxon>
    </lineage>
</organism>
<evidence type="ECO:0000256" key="1">
    <source>
        <dbReference type="SAM" id="MobiDB-lite"/>
    </source>
</evidence>
<dbReference type="EMBL" id="PYGE01000001">
    <property type="protein sequence ID" value="PSL08324.1"/>
    <property type="molecule type" value="Genomic_DNA"/>
</dbReference>